<comment type="similarity">
    <text evidence="3">Belongs to the multicopper oxidase family.</text>
</comment>
<keyword evidence="20" id="KW-1185">Reference proteome</keyword>
<dbReference type="InterPro" id="IPR011707">
    <property type="entry name" value="Cu-oxidase-like_N"/>
</dbReference>
<feature type="domain" description="Plastocyanin-like" evidence="18">
    <location>
        <begin position="95"/>
        <end position="202"/>
    </location>
</feature>
<evidence type="ECO:0000256" key="6">
    <source>
        <dbReference type="ARBA" id="ARBA00022692"/>
    </source>
</evidence>
<gene>
    <name evidence="19" type="primary">cp</name>
</gene>
<keyword evidence="6" id="KW-0812">Transmembrane</keyword>
<dbReference type="Ensembl" id="ENSSLUT00000029436.1">
    <property type="protein sequence ID" value="ENSSLUP00000028514.1"/>
    <property type="gene ID" value="ENSSLUG00000012585.1"/>
</dbReference>
<dbReference type="Pfam" id="PF07731">
    <property type="entry name" value="Cu-oxidase_2"/>
    <property type="match status" value="2"/>
</dbReference>
<name>A0A8C9YTI9_SANLU</name>
<dbReference type="InterPro" id="IPR011706">
    <property type="entry name" value="Cu-oxidase_C"/>
</dbReference>
<keyword evidence="5" id="KW-0813">Transport</keyword>
<evidence type="ECO:0000259" key="17">
    <source>
        <dbReference type="Pfam" id="PF07731"/>
    </source>
</evidence>
<protein>
    <recommendedName>
        <fullName evidence="4">ferroxidase</fullName>
        <ecNumber evidence="4">1.16.3.1</ecNumber>
    </recommendedName>
</protein>
<evidence type="ECO:0000256" key="10">
    <source>
        <dbReference type="ARBA" id="ARBA00022989"/>
    </source>
</evidence>
<dbReference type="InterPro" id="IPR045087">
    <property type="entry name" value="Cu-oxidase_fam"/>
</dbReference>
<reference evidence="19" key="2">
    <citation type="submission" date="2025-09" db="UniProtKB">
        <authorList>
            <consortium name="Ensembl"/>
        </authorList>
    </citation>
    <scope>IDENTIFICATION</scope>
</reference>
<dbReference type="GO" id="GO:0004322">
    <property type="term" value="F:ferroxidase activity"/>
    <property type="evidence" value="ECO:0007669"/>
    <property type="project" value="UniProtKB-EC"/>
</dbReference>
<feature type="domain" description="Plastocyanin-like" evidence="17">
    <location>
        <begin position="311"/>
        <end position="358"/>
    </location>
</feature>
<evidence type="ECO:0000256" key="1">
    <source>
        <dbReference type="ARBA" id="ARBA00001935"/>
    </source>
</evidence>
<keyword evidence="9" id="KW-0677">Repeat</keyword>
<dbReference type="SUPFAM" id="SSF49503">
    <property type="entry name" value="Cupredoxins"/>
    <property type="match status" value="6"/>
</dbReference>
<evidence type="ECO:0000256" key="16">
    <source>
        <dbReference type="SAM" id="SignalP"/>
    </source>
</evidence>
<dbReference type="FunFam" id="2.60.40.420:FF:000009">
    <property type="entry name" value="Ceruloplasmin"/>
    <property type="match status" value="1"/>
</dbReference>
<proteinExistence type="inferred from homology"/>
<dbReference type="InterPro" id="IPR008972">
    <property type="entry name" value="Cupredoxin"/>
</dbReference>
<sequence>MHRLWLSGVLLLCGAAGCVSGMRREYFLRIEEVSWNYAPSGMNFIQNRTLQEDEQAAVFLKSGPQRIGSTYKKAVYKQYSDATYRTEVIKPNWLGYLGPLLMAEEGDTLIVHLKNMATRPYSIHPHGLNYSKGNEGALYPDGTGPELKRDDSVPTGTTVTYEWTLPESHSPSSEDSNCMTRFYHSHVSPPKDIAAGLIGPLITCKTGTGSYLTLQSGDYLYALLFMVSDENFSWYLDDNIRTYIRAPAGGLKEDEDFIESNKMHGINGFLYGNLPGLSMCQGNKIHWHMIGLGNEVDMHSVNFHGQILTIQNHHTDTVSLFPASSTTAEMMADNPGNWLLTCTVNDHLMAGMQAIFEIKKCFPNVHKPRPHGELRPFFIAAEEEVWDYAPTPPTDGEADMFVTRRQNRIGSRYKKVRYVEYTDITFTTKMLRSPEEEHLGILGPVLRAEEKDTIKVVFKNKASRPYSIQPHGVQYSIEQDGTLYHNELEVVTPPPAALVRPGTMHTYEWTVPVGAGPVEGEADCLSYLYYSGVDPVKDTHSGLVGPLLICRPGSLKKGQQKNYDKEFHLMATIFDENLSWYLDDNIKSLSTVPSTVNKEDEGFIESNKMHAINGFVYRNLPGLTMCKGEKVSWHVSGLGSETDIISLYFQGNRFIYRQNRRDTISVFPHISHTVTMEPDSMGQFEVVSATVNHYRGGMRANYTVKKCSLLQRQGEIMLHSKTYYIAAMEMEWDYSPNRTWEAEMFRGQERYSTTAYVQGGFIGSRYKKVVYRQFTNNKFTKEVERTADMEHLGIMGPMIHADVGDKVTVVFKNMASRPYSIHAHGVKTETPDVHLTQPGETHSYYWYVNKNTGPTPEQEQCTVSAYYSTADVTKDLYSGLIGSLVICRRSWGRKINYCISIVQYLANYYCYYYSRYLDENIRTHIRNPRTNLKDDETFIESNKMHSINGYLYGNLNGLNMEVGDKVYWYLMGMGNDVDIHTAHWHGHSVEYKLGGGPHRTDVYELFPATFQTVKMRPTYPGTWLLHCHVTDHIKGGMEAMYTVTEKAKKKGFFG</sequence>
<evidence type="ECO:0000256" key="7">
    <source>
        <dbReference type="ARBA" id="ARBA00022723"/>
    </source>
</evidence>
<keyword evidence="15" id="KW-0325">Glycoprotein</keyword>
<evidence type="ECO:0000256" key="11">
    <source>
        <dbReference type="ARBA" id="ARBA00023002"/>
    </source>
</evidence>
<evidence type="ECO:0000259" key="18">
    <source>
        <dbReference type="Pfam" id="PF07732"/>
    </source>
</evidence>
<organism evidence="19 20">
    <name type="scientific">Sander lucioperca</name>
    <name type="common">Pike-perch</name>
    <name type="synonym">Perca lucioperca</name>
    <dbReference type="NCBI Taxonomy" id="283035"/>
    <lineage>
        <taxon>Eukaryota</taxon>
        <taxon>Metazoa</taxon>
        <taxon>Chordata</taxon>
        <taxon>Craniata</taxon>
        <taxon>Vertebrata</taxon>
        <taxon>Euteleostomi</taxon>
        <taxon>Actinopterygii</taxon>
        <taxon>Neopterygii</taxon>
        <taxon>Teleostei</taxon>
        <taxon>Neoteleostei</taxon>
        <taxon>Acanthomorphata</taxon>
        <taxon>Eupercaria</taxon>
        <taxon>Perciformes</taxon>
        <taxon>Percoidei</taxon>
        <taxon>Percidae</taxon>
        <taxon>Luciopercinae</taxon>
        <taxon>Sander</taxon>
    </lineage>
</organism>
<evidence type="ECO:0000256" key="4">
    <source>
        <dbReference type="ARBA" id="ARBA00013107"/>
    </source>
</evidence>
<accession>A0A8C9YTI9</accession>
<evidence type="ECO:0000256" key="3">
    <source>
        <dbReference type="ARBA" id="ARBA00010609"/>
    </source>
</evidence>
<evidence type="ECO:0000256" key="5">
    <source>
        <dbReference type="ARBA" id="ARBA00022448"/>
    </source>
</evidence>
<feature type="domain" description="Plastocyanin-like" evidence="17">
    <location>
        <begin position="943"/>
        <end position="1045"/>
    </location>
</feature>
<evidence type="ECO:0000256" key="8">
    <source>
        <dbReference type="ARBA" id="ARBA00022729"/>
    </source>
</evidence>
<comment type="subcellular location">
    <subcellularLocation>
        <location evidence="2">Membrane</location>
        <topology evidence="2">Single-pass membrane protein</topology>
    </subcellularLocation>
</comment>
<dbReference type="GeneTree" id="ENSGT00940000155866"/>
<comment type="cofactor">
    <cofactor evidence="1">
        <name>Cu cation</name>
        <dbReference type="ChEBI" id="CHEBI:23378"/>
    </cofactor>
</comment>
<evidence type="ECO:0000313" key="20">
    <source>
        <dbReference type="Proteomes" id="UP000694568"/>
    </source>
</evidence>
<keyword evidence="14" id="KW-1015">Disulfide bond</keyword>
<evidence type="ECO:0000256" key="2">
    <source>
        <dbReference type="ARBA" id="ARBA00004167"/>
    </source>
</evidence>
<dbReference type="Proteomes" id="UP000694568">
    <property type="component" value="Unplaced"/>
</dbReference>
<keyword evidence="7" id="KW-0479">Metal-binding</keyword>
<dbReference type="InterPro" id="IPR033138">
    <property type="entry name" value="Cu_oxidase_CS"/>
</dbReference>
<dbReference type="GO" id="GO:0006826">
    <property type="term" value="P:iron ion transport"/>
    <property type="evidence" value="ECO:0007669"/>
    <property type="project" value="TreeGrafter"/>
</dbReference>
<evidence type="ECO:0000256" key="15">
    <source>
        <dbReference type="ARBA" id="ARBA00023180"/>
    </source>
</evidence>
<dbReference type="GO" id="GO:0005507">
    <property type="term" value="F:copper ion binding"/>
    <property type="evidence" value="ECO:0007669"/>
    <property type="project" value="InterPro"/>
</dbReference>
<keyword evidence="11" id="KW-0560">Oxidoreductase</keyword>
<dbReference type="FunFam" id="2.60.40.420:FF:000028">
    <property type="entry name" value="Ceruloplasmin"/>
    <property type="match status" value="1"/>
</dbReference>
<feature type="signal peptide" evidence="16">
    <location>
        <begin position="1"/>
        <end position="21"/>
    </location>
</feature>
<dbReference type="Gene3D" id="2.60.40.420">
    <property type="entry name" value="Cupredoxins - blue copper proteins"/>
    <property type="match status" value="4"/>
</dbReference>
<evidence type="ECO:0000256" key="13">
    <source>
        <dbReference type="ARBA" id="ARBA00023136"/>
    </source>
</evidence>
<keyword evidence="8 16" id="KW-0732">Signal</keyword>
<feature type="chain" id="PRO_5034196579" description="ferroxidase" evidence="16">
    <location>
        <begin position="22"/>
        <end position="1054"/>
    </location>
</feature>
<reference evidence="19" key="1">
    <citation type="submission" date="2025-08" db="UniProtKB">
        <authorList>
            <consortium name="Ensembl"/>
        </authorList>
    </citation>
    <scope>IDENTIFICATION</scope>
</reference>
<dbReference type="AlphaFoldDB" id="A0A8C9YTI9"/>
<evidence type="ECO:0000256" key="12">
    <source>
        <dbReference type="ARBA" id="ARBA00023065"/>
    </source>
</evidence>
<dbReference type="EC" id="1.16.3.1" evidence="4"/>
<dbReference type="GO" id="GO:0005886">
    <property type="term" value="C:plasma membrane"/>
    <property type="evidence" value="ECO:0007669"/>
    <property type="project" value="TreeGrafter"/>
</dbReference>
<feature type="domain" description="Plastocyanin-like" evidence="18">
    <location>
        <begin position="794"/>
        <end position="853"/>
    </location>
</feature>
<dbReference type="InterPro" id="IPR002355">
    <property type="entry name" value="Cu_oxidase_Cu_BS"/>
</dbReference>
<dbReference type="PANTHER" id="PTHR11709:SF226">
    <property type="entry name" value="CERULOPLASMIN"/>
    <property type="match status" value="1"/>
</dbReference>
<evidence type="ECO:0000256" key="14">
    <source>
        <dbReference type="ARBA" id="ARBA00023157"/>
    </source>
</evidence>
<dbReference type="PROSITE" id="PS51257">
    <property type="entry name" value="PROKAR_LIPOPROTEIN"/>
    <property type="match status" value="1"/>
</dbReference>
<evidence type="ECO:0000256" key="9">
    <source>
        <dbReference type="ARBA" id="ARBA00022737"/>
    </source>
</evidence>
<feature type="domain" description="Plastocyanin-like" evidence="18">
    <location>
        <begin position="441"/>
        <end position="514"/>
    </location>
</feature>
<dbReference type="PROSITE" id="PS00079">
    <property type="entry name" value="MULTICOPPER_OXIDASE1"/>
    <property type="match status" value="2"/>
</dbReference>
<dbReference type="PANTHER" id="PTHR11709">
    <property type="entry name" value="MULTI-COPPER OXIDASE"/>
    <property type="match status" value="1"/>
</dbReference>
<evidence type="ECO:0000313" key="19">
    <source>
        <dbReference type="Ensembl" id="ENSSLUP00000028514.1"/>
    </source>
</evidence>
<keyword evidence="10" id="KW-1133">Transmembrane helix</keyword>
<keyword evidence="13" id="KW-0472">Membrane</keyword>
<keyword evidence="12" id="KW-0406">Ion transport</keyword>
<dbReference type="Pfam" id="PF07732">
    <property type="entry name" value="Cu-oxidase_3"/>
    <property type="match status" value="3"/>
</dbReference>
<dbReference type="FunFam" id="2.60.40.420:FF:000002">
    <property type="entry name" value="Hephaestin like 1"/>
    <property type="match status" value="1"/>
</dbReference>
<dbReference type="FunFam" id="2.60.40.420:FF:000033">
    <property type="entry name" value="Ceruloplasmin"/>
    <property type="match status" value="1"/>
</dbReference>
<dbReference type="PROSITE" id="PS00080">
    <property type="entry name" value="MULTICOPPER_OXIDASE2"/>
    <property type="match status" value="1"/>
</dbReference>